<dbReference type="AlphaFoldDB" id="A0AAP2GW34"/>
<evidence type="ECO:0000256" key="1">
    <source>
        <dbReference type="ARBA" id="ARBA00022737"/>
    </source>
</evidence>
<feature type="signal peptide" evidence="4">
    <location>
        <begin position="1"/>
        <end position="21"/>
    </location>
</feature>
<gene>
    <name evidence="5" type="ORF">KK062_25225</name>
</gene>
<dbReference type="SMART" id="SM00028">
    <property type="entry name" value="TPR"/>
    <property type="match status" value="7"/>
</dbReference>
<dbReference type="Gene3D" id="1.25.40.10">
    <property type="entry name" value="Tetratricopeptide repeat domain"/>
    <property type="match status" value="4"/>
</dbReference>
<sequence>MRIKACLALVLWGAMFCPAFAQFEWLEDAIRDFSTSQLWESEPLAVDWKMNPALQADFNEGLNNLLEDNPSLAETNLTAVIEKDSTAWQAYYFRAAARKALRKLIIARGDLLKALALHDYFYEGLVELAKIEYLGRGITVSELIINKAIRLDRSRGAAHYLKGDINLAQHELRKAINSYNDCLAADSLFHDARIKLALLDVFEKRDITKALAHLNKVLQNDSLQRTALLFRSMLGRDRDIHRSVKDLSILIRLRPNDIMPRYYHGLFLTDLGDYENAFNDFQNVISHMDIGDNQFDGKQTGIDRIINLQNVGAYILRRIYGLSDADAARIKEAFCLLLADKCGKSIVVLEQMSNGTTEPSVVYLKAVAYEHNKQHPKALQYYGIVLGLDDKLAEAYKKRGIYRQELQQWDKSVEDFTAYLKLFPDGYVIHRIRGVSYYYLNRYPEAIADYTAYLKKDSSNVEVLGNRGMAYQMSKQWMKAYVDFAASGNLHAVNFSRVEKVVDSVLHVKDTAQALFYLDTFIKAAPGFTEGYIQKFKIHMARNEWALISPEVALAVIHARSDISKPTRSYLMTMSALLQARSSDTSEAVKSLNEAIRFDLKNDLAYLERGRIYLAMGKISKAESDLKEASALGNQQAQQLLASIVR</sequence>
<feature type="repeat" description="TPR" evidence="3">
    <location>
        <begin position="393"/>
        <end position="426"/>
    </location>
</feature>
<protein>
    <submittedName>
        <fullName evidence="5">Tetratricopeptide repeat protein</fullName>
    </submittedName>
</protein>
<dbReference type="PANTHER" id="PTHR44858">
    <property type="entry name" value="TETRATRICOPEPTIDE REPEAT PROTEIN 6"/>
    <property type="match status" value="1"/>
</dbReference>
<dbReference type="PANTHER" id="PTHR44858:SF1">
    <property type="entry name" value="UDP-N-ACETYLGLUCOSAMINE--PEPTIDE N-ACETYLGLUCOSAMINYLTRANSFERASE SPINDLY-RELATED"/>
    <property type="match status" value="1"/>
</dbReference>
<proteinExistence type="predicted"/>
<feature type="chain" id="PRO_5043002029" evidence="4">
    <location>
        <begin position="22"/>
        <end position="646"/>
    </location>
</feature>
<dbReference type="EMBL" id="JAHESE010000036">
    <property type="protein sequence ID" value="MBT1711570.1"/>
    <property type="molecule type" value="Genomic_DNA"/>
</dbReference>
<keyword evidence="2 3" id="KW-0802">TPR repeat</keyword>
<evidence type="ECO:0000313" key="6">
    <source>
        <dbReference type="Proteomes" id="UP001319080"/>
    </source>
</evidence>
<name>A0AAP2GW34_9BACT</name>
<reference evidence="5 6" key="1">
    <citation type="submission" date="2021-05" db="EMBL/GenBank/DDBJ databases">
        <title>A Polyphasic approach of four new species of the genus Ohtaekwangia: Ohtaekwangia histidinii sp. nov., Ohtaekwangia cretensis sp. nov., Ohtaekwangia indiensis sp. nov., Ohtaekwangia reichenbachii sp. nov. from diverse environment.</title>
        <authorList>
            <person name="Octaviana S."/>
        </authorList>
    </citation>
    <scope>NUCLEOTIDE SEQUENCE [LARGE SCALE GENOMIC DNA]</scope>
    <source>
        <strain evidence="5 6">PWU5</strain>
    </source>
</reference>
<evidence type="ECO:0000313" key="5">
    <source>
        <dbReference type="EMBL" id="MBT1711570.1"/>
    </source>
</evidence>
<dbReference type="InterPro" id="IPR011990">
    <property type="entry name" value="TPR-like_helical_dom_sf"/>
</dbReference>
<keyword evidence="6" id="KW-1185">Reference proteome</keyword>
<evidence type="ECO:0000256" key="2">
    <source>
        <dbReference type="ARBA" id="ARBA00022803"/>
    </source>
</evidence>
<dbReference type="RefSeq" id="WP_254087139.1">
    <property type="nucleotide sequence ID" value="NZ_JAHESE010000036.1"/>
</dbReference>
<dbReference type="InterPro" id="IPR050498">
    <property type="entry name" value="Ycf3"/>
</dbReference>
<evidence type="ECO:0000256" key="4">
    <source>
        <dbReference type="SAM" id="SignalP"/>
    </source>
</evidence>
<keyword evidence="1" id="KW-0677">Repeat</keyword>
<accession>A0AAP2GW34</accession>
<dbReference type="InterPro" id="IPR019734">
    <property type="entry name" value="TPR_rpt"/>
</dbReference>
<dbReference type="SUPFAM" id="SSF48452">
    <property type="entry name" value="TPR-like"/>
    <property type="match status" value="3"/>
</dbReference>
<dbReference type="Proteomes" id="UP001319080">
    <property type="component" value="Unassembled WGS sequence"/>
</dbReference>
<dbReference type="Pfam" id="PF13432">
    <property type="entry name" value="TPR_16"/>
    <property type="match status" value="1"/>
</dbReference>
<dbReference type="PROSITE" id="PS50005">
    <property type="entry name" value="TPR"/>
    <property type="match status" value="1"/>
</dbReference>
<comment type="caution">
    <text evidence="5">The sequence shown here is derived from an EMBL/GenBank/DDBJ whole genome shotgun (WGS) entry which is preliminary data.</text>
</comment>
<keyword evidence="4" id="KW-0732">Signal</keyword>
<organism evidence="5 6">
    <name type="scientific">Dawidia cretensis</name>
    <dbReference type="NCBI Taxonomy" id="2782350"/>
    <lineage>
        <taxon>Bacteria</taxon>
        <taxon>Pseudomonadati</taxon>
        <taxon>Bacteroidota</taxon>
        <taxon>Cytophagia</taxon>
        <taxon>Cytophagales</taxon>
        <taxon>Chryseotaleaceae</taxon>
        <taxon>Dawidia</taxon>
    </lineage>
</organism>
<evidence type="ECO:0000256" key="3">
    <source>
        <dbReference type="PROSITE-ProRule" id="PRU00339"/>
    </source>
</evidence>